<dbReference type="GO" id="GO:0019136">
    <property type="term" value="F:deoxynucleoside kinase activity"/>
    <property type="evidence" value="ECO:0007669"/>
    <property type="project" value="InterPro"/>
</dbReference>
<dbReference type="GO" id="GO:0005524">
    <property type="term" value="F:ATP binding"/>
    <property type="evidence" value="ECO:0007669"/>
    <property type="project" value="InterPro"/>
</dbReference>
<name>A0A291IRE7_9MOLU</name>
<evidence type="ECO:0000313" key="1">
    <source>
        <dbReference type="EMBL" id="ATG97442.1"/>
    </source>
</evidence>
<proteinExistence type="predicted"/>
<keyword evidence="2" id="KW-1185">Reference proteome</keyword>
<reference evidence="1 2" key="1">
    <citation type="submission" date="2017-09" db="EMBL/GenBank/DDBJ databases">
        <title>SPAdes assembly of the Mesoplasma lactucae genome.</title>
        <authorList>
            <person name="Knight T.F."/>
            <person name="Rubinstein R."/>
            <person name="Citino T."/>
        </authorList>
    </citation>
    <scope>NUCLEOTIDE SEQUENCE [LARGE SCALE GENOMIC DNA]</scope>
    <source>
        <strain evidence="1 2">831-C4</strain>
    </source>
</reference>
<dbReference type="PANTHER" id="PTHR10513">
    <property type="entry name" value="DEOXYNUCLEOSIDE KINASE"/>
    <property type="match status" value="1"/>
</dbReference>
<dbReference type="Gene3D" id="3.40.50.300">
    <property type="entry name" value="P-loop containing nucleotide triphosphate hydrolases"/>
    <property type="match status" value="1"/>
</dbReference>
<dbReference type="InterPro" id="IPR027417">
    <property type="entry name" value="P-loop_NTPase"/>
</dbReference>
<gene>
    <name evidence="1" type="ORF">CP520_01555</name>
</gene>
<dbReference type="SUPFAM" id="SSF52540">
    <property type="entry name" value="P-loop containing nucleoside triphosphate hydrolases"/>
    <property type="match status" value="1"/>
</dbReference>
<dbReference type="InterPro" id="IPR031314">
    <property type="entry name" value="DNK_dom"/>
</dbReference>
<dbReference type="Proteomes" id="UP000232227">
    <property type="component" value="Chromosome"/>
</dbReference>
<dbReference type="RefSeq" id="WP_096862730.1">
    <property type="nucleotide sequence ID" value="NZ_CP023668.1"/>
</dbReference>
<dbReference type="InterPro" id="IPR002624">
    <property type="entry name" value="DCK/DGK"/>
</dbReference>
<sequence length="205" mass="24272">MRIAIFGTVGAGKTTLIQNIHALEPDYEIFWEPLQKNPYFSQLYTTKEQVQDITYKMEIWMLAARMRQLKESYGKKNTLFDRGVMDTIVFADTNHQLGKIDDRDWGVYSDYFEVSMVPSLFTKTRPAYDLVIYLRVSDETSTNRIKQRGIKEEQEVDPKFWNRLNQTYDKWYNQLKDKVPFYVLDGDKDNSSELAREVVNYIKSK</sequence>
<dbReference type="EMBL" id="CP023668">
    <property type="protein sequence ID" value="ATG97442.1"/>
    <property type="molecule type" value="Genomic_DNA"/>
</dbReference>
<dbReference type="AlphaFoldDB" id="A0A291IRE7"/>
<dbReference type="KEGG" id="mlac:CP520_01555"/>
<dbReference type="GO" id="GO:0005737">
    <property type="term" value="C:cytoplasm"/>
    <property type="evidence" value="ECO:0007669"/>
    <property type="project" value="TreeGrafter"/>
</dbReference>
<dbReference type="PIRSF" id="PIRSF000705">
    <property type="entry name" value="DNK"/>
    <property type="match status" value="1"/>
</dbReference>
<dbReference type="InterPro" id="IPR050566">
    <property type="entry name" value="Deoxyribonucleoside_kinase"/>
</dbReference>
<dbReference type="PANTHER" id="PTHR10513:SF35">
    <property type="entry name" value="DEOXYADENOSINE KINASE"/>
    <property type="match status" value="1"/>
</dbReference>
<organism evidence="1 2">
    <name type="scientific">Mesoplasma lactucae ATCC 49193</name>
    <dbReference type="NCBI Taxonomy" id="81460"/>
    <lineage>
        <taxon>Bacteria</taxon>
        <taxon>Bacillati</taxon>
        <taxon>Mycoplasmatota</taxon>
        <taxon>Mollicutes</taxon>
        <taxon>Entomoplasmatales</taxon>
        <taxon>Entomoplasmataceae</taxon>
        <taxon>Mesoplasma</taxon>
    </lineage>
</organism>
<keyword evidence="1" id="KW-0418">Kinase</keyword>
<dbReference type="Pfam" id="PF01712">
    <property type="entry name" value="dNK"/>
    <property type="match status" value="1"/>
</dbReference>
<protein>
    <submittedName>
        <fullName evidence="1">Deoxyguanosine kinase</fullName>
    </submittedName>
</protein>
<dbReference type="OrthoDB" id="391791at2"/>
<accession>A0A291IRE7</accession>
<evidence type="ECO:0000313" key="2">
    <source>
        <dbReference type="Proteomes" id="UP000232227"/>
    </source>
</evidence>
<keyword evidence="1" id="KW-0808">Transferase</keyword>